<sequence>QRTLLAKHAGCARFAYNWGLSQRIKEYKETGK</sequence>
<evidence type="ECO:0000259" key="1">
    <source>
        <dbReference type="Pfam" id="PF12323"/>
    </source>
</evidence>
<feature type="non-terminal residue" evidence="2">
    <location>
        <position position="1"/>
    </location>
</feature>
<comment type="caution">
    <text evidence="2">The sequence shown here is derived from an EMBL/GenBank/DDBJ whole genome shotgun (WGS) entry which is preliminary data.</text>
</comment>
<reference evidence="2" key="1">
    <citation type="journal article" date="2014" name="Front. Microbiol.">
        <title>High frequency of phylogenetically diverse reductive dehalogenase-homologous genes in deep subseafloor sedimentary metagenomes.</title>
        <authorList>
            <person name="Kawai M."/>
            <person name="Futagami T."/>
            <person name="Toyoda A."/>
            <person name="Takaki Y."/>
            <person name="Nishi S."/>
            <person name="Hori S."/>
            <person name="Arai W."/>
            <person name="Tsubouchi T."/>
            <person name="Morono Y."/>
            <person name="Uchiyama I."/>
            <person name="Ito T."/>
            <person name="Fujiyama A."/>
            <person name="Inagaki F."/>
            <person name="Takami H."/>
        </authorList>
    </citation>
    <scope>NUCLEOTIDE SEQUENCE</scope>
    <source>
        <strain evidence="2">Expedition CK06-06</strain>
    </source>
</reference>
<organism evidence="2">
    <name type="scientific">marine sediment metagenome</name>
    <dbReference type="NCBI Taxonomy" id="412755"/>
    <lineage>
        <taxon>unclassified sequences</taxon>
        <taxon>metagenomes</taxon>
        <taxon>ecological metagenomes</taxon>
    </lineage>
</organism>
<accession>X1GAE6</accession>
<dbReference type="EMBL" id="BARU01009554">
    <property type="protein sequence ID" value="GAH38544.1"/>
    <property type="molecule type" value="Genomic_DNA"/>
</dbReference>
<name>X1GAE6_9ZZZZ</name>
<gene>
    <name evidence="2" type="ORF">S03H2_18411</name>
</gene>
<dbReference type="InterPro" id="IPR021027">
    <property type="entry name" value="Transposase_put_HTH"/>
</dbReference>
<feature type="domain" description="Transposase putative helix-turn-helix" evidence="1">
    <location>
        <begin position="1"/>
        <end position="32"/>
    </location>
</feature>
<protein>
    <recommendedName>
        <fullName evidence="1">Transposase putative helix-turn-helix domain-containing protein</fullName>
    </recommendedName>
</protein>
<dbReference type="Pfam" id="PF12323">
    <property type="entry name" value="HTH_OrfB_IS605"/>
    <property type="match status" value="1"/>
</dbReference>
<proteinExistence type="predicted"/>
<dbReference type="AlphaFoldDB" id="X1GAE6"/>
<evidence type="ECO:0000313" key="2">
    <source>
        <dbReference type="EMBL" id="GAH38544.1"/>
    </source>
</evidence>